<dbReference type="EMBL" id="JABBWD010000006">
    <property type="protein sequence ID" value="KAG1781263.1"/>
    <property type="molecule type" value="Genomic_DNA"/>
</dbReference>
<protein>
    <submittedName>
        <fullName evidence="1">Uncharacterized protein</fullName>
    </submittedName>
</protein>
<gene>
    <name evidence="1" type="ORF">EV702DRAFT_1075151</name>
</gene>
<evidence type="ECO:0000313" key="2">
    <source>
        <dbReference type="Proteomes" id="UP000714275"/>
    </source>
</evidence>
<comment type="caution">
    <text evidence="1">The sequence shown here is derived from an EMBL/GenBank/DDBJ whole genome shotgun (WGS) entry which is preliminary data.</text>
</comment>
<dbReference type="AlphaFoldDB" id="A0A9P7D6W1"/>
<sequence length="72" mass="8224">MRCILSSSISAQLLATTGLTRDRFTFELHLRHFGIASETPGLSMCPFFRYIWGSQLRSMGPTGSRRCTWSYM</sequence>
<reference evidence="1" key="1">
    <citation type="journal article" date="2020" name="New Phytol.">
        <title>Comparative genomics reveals dynamic genome evolution in host specialist ectomycorrhizal fungi.</title>
        <authorList>
            <person name="Lofgren L.A."/>
            <person name="Nguyen N.H."/>
            <person name="Vilgalys R."/>
            <person name="Ruytinx J."/>
            <person name="Liao H.L."/>
            <person name="Branco S."/>
            <person name="Kuo A."/>
            <person name="LaButti K."/>
            <person name="Lipzen A."/>
            <person name="Andreopoulos W."/>
            <person name="Pangilinan J."/>
            <person name="Riley R."/>
            <person name="Hundley H."/>
            <person name="Na H."/>
            <person name="Barry K."/>
            <person name="Grigoriev I.V."/>
            <person name="Stajich J.E."/>
            <person name="Kennedy P.G."/>
        </authorList>
    </citation>
    <scope>NUCLEOTIDE SEQUENCE</scope>
    <source>
        <strain evidence="1">DOB743</strain>
    </source>
</reference>
<proteinExistence type="predicted"/>
<feature type="non-terminal residue" evidence="1">
    <location>
        <position position="72"/>
    </location>
</feature>
<name>A0A9P7D6W1_9AGAM</name>
<keyword evidence="2" id="KW-1185">Reference proteome</keyword>
<accession>A0A9P7D6W1</accession>
<organism evidence="1 2">
    <name type="scientific">Suillus placidus</name>
    <dbReference type="NCBI Taxonomy" id="48579"/>
    <lineage>
        <taxon>Eukaryota</taxon>
        <taxon>Fungi</taxon>
        <taxon>Dikarya</taxon>
        <taxon>Basidiomycota</taxon>
        <taxon>Agaricomycotina</taxon>
        <taxon>Agaricomycetes</taxon>
        <taxon>Agaricomycetidae</taxon>
        <taxon>Boletales</taxon>
        <taxon>Suillineae</taxon>
        <taxon>Suillaceae</taxon>
        <taxon>Suillus</taxon>
    </lineage>
</organism>
<evidence type="ECO:0000313" key="1">
    <source>
        <dbReference type="EMBL" id="KAG1781263.1"/>
    </source>
</evidence>
<dbReference type="Proteomes" id="UP000714275">
    <property type="component" value="Unassembled WGS sequence"/>
</dbReference>